<comment type="caution">
    <text evidence="1">The sequence shown here is derived from an EMBL/GenBank/DDBJ whole genome shotgun (WGS) entry which is preliminary data.</text>
</comment>
<accession>A0AAN7L869</accession>
<dbReference type="EMBL" id="JAXQNO010000018">
    <property type="protein sequence ID" value="KAK4776890.1"/>
    <property type="molecule type" value="Genomic_DNA"/>
</dbReference>
<reference evidence="1 2" key="1">
    <citation type="journal article" date="2023" name="Hortic Res">
        <title>Pangenome of water caltrop reveals structural variations and asymmetric subgenome divergence after allopolyploidization.</title>
        <authorList>
            <person name="Zhang X."/>
            <person name="Chen Y."/>
            <person name="Wang L."/>
            <person name="Yuan Y."/>
            <person name="Fang M."/>
            <person name="Shi L."/>
            <person name="Lu R."/>
            <person name="Comes H.P."/>
            <person name="Ma Y."/>
            <person name="Chen Y."/>
            <person name="Huang G."/>
            <person name="Zhou Y."/>
            <person name="Zheng Z."/>
            <person name="Qiu Y."/>
        </authorList>
    </citation>
    <scope>NUCLEOTIDE SEQUENCE [LARGE SCALE GENOMIC DNA]</scope>
    <source>
        <strain evidence="1">F231</strain>
    </source>
</reference>
<proteinExistence type="predicted"/>
<sequence length="118" mass="13787">MRNLPSRSKRVGPGLIPDELTLGHTVPARWIEKCSSTHPTTSIKQKEGSTSMGLIEGCCCCCWFESKKKVRRLFWWVRAELRRLMKTRTKKKKRFCSFHYDPLSYSLNFDDGNFGFFC</sequence>
<dbReference type="PANTHER" id="PTHR34538:SF13">
    <property type="entry name" value="OS02G0637200 PROTEIN"/>
    <property type="match status" value="1"/>
</dbReference>
<dbReference type="AlphaFoldDB" id="A0AAN7L869"/>
<protein>
    <submittedName>
        <fullName evidence="1">Uncharacterized protein</fullName>
    </submittedName>
</protein>
<keyword evidence="2" id="KW-1185">Reference proteome</keyword>
<dbReference type="Proteomes" id="UP001346149">
    <property type="component" value="Unassembled WGS sequence"/>
</dbReference>
<evidence type="ECO:0000313" key="2">
    <source>
        <dbReference type="Proteomes" id="UP001346149"/>
    </source>
</evidence>
<name>A0AAN7L869_TRANT</name>
<evidence type="ECO:0000313" key="1">
    <source>
        <dbReference type="EMBL" id="KAK4776890.1"/>
    </source>
</evidence>
<gene>
    <name evidence="1" type="ORF">SAY86_005578</name>
</gene>
<organism evidence="1 2">
    <name type="scientific">Trapa natans</name>
    <name type="common">Water chestnut</name>
    <dbReference type="NCBI Taxonomy" id="22666"/>
    <lineage>
        <taxon>Eukaryota</taxon>
        <taxon>Viridiplantae</taxon>
        <taxon>Streptophyta</taxon>
        <taxon>Embryophyta</taxon>
        <taxon>Tracheophyta</taxon>
        <taxon>Spermatophyta</taxon>
        <taxon>Magnoliopsida</taxon>
        <taxon>eudicotyledons</taxon>
        <taxon>Gunneridae</taxon>
        <taxon>Pentapetalae</taxon>
        <taxon>rosids</taxon>
        <taxon>malvids</taxon>
        <taxon>Myrtales</taxon>
        <taxon>Lythraceae</taxon>
        <taxon>Trapa</taxon>
    </lineage>
</organism>
<dbReference type="PANTHER" id="PTHR34538">
    <property type="entry name" value="EXPRESSED PROTEIN"/>
    <property type="match status" value="1"/>
</dbReference>